<comment type="caution">
    <text evidence="2">The sequence shown here is derived from an EMBL/GenBank/DDBJ whole genome shotgun (WGS) entry which is preliminary data.</text>
</comment>
<name>A0A6N2B3T8_SOLCI</name>
<proteinExistence type="predicted"/>
<dbReference type="AlphaFoldDB" id="A0A6N2B3T8"/>
<dbReference type="PANTHER" id="PTHR31111:SF87">
    <property type="entry name" value="F-BOX DOMAIN-CONTAINING PROTEIN"/>
    <property type="match status" value="1"/>
</dbReference>
<dbReference type="Pfam" id="PF08268">
    <property type="entry name" value="FBA_3"/>
    <property type="match status" value="1"/>
</dbReference>
<gene>
    <name evidence="2" type="ORF">EJD97_017094</name>
</gene>
<dbReference type="InterPro" id="IPR013187">
    <property type="entry name" value="F-box-assoc_dom_typ3"/>
</dbReference>
<dbReference type="PANTHER" id="PTHR31111">
    <property type="entry name" value="BNAA05G37150D PROTEIN-RELATED"/>
    <property type="match status" value="1"/>
</dbReference>
<evidence type="ECO:0000259" key="1">
    <source>
        <dbReference type="PROSITE" id="PS50181"/>
    </source>
</evidence>
<sequence>MSTTSMELSFNIMDLPCEVFVDILTRLPLKHVHQLQTISKLWLTNISTPHFKTLYNMKSMTRPRALVVQQSDETYSASGLGPISRIITISTIDLASHNINIQIYHLSFKIIGRGYSFCVSSNLIIFQHKIGFETLTLRDGGSIPTSRQLVARKEYFSYLIDATCIDGIMYWLVRVMEEGTHIISMESVNEEFLTISCPKEYDHTLFRQGQLVDLNGKLCLAFYSKVLSRMSLFLLKDRTMNQTWVREYDINLSCMGDWVRIVGYVPLEGNNGDILINGTTPFRYNIKEKRGRKVQKSNVNYTCFYYDRCFTLGVRDLPSKP</sequence>
<accession>A0A6N2B3T8</accession>
<evidence type="ECO:0000313" key="2">
    <source>
        <dbReference type="EMBL" id="TMW89502.1"/>
    </source>
</evidence>
<reference evidence="2" key="1">
    <citation type="submission" date="2019-05" db="EMBL/GenBank/DDBJ databases">
        <title>The de novo reference genome and transcriptome assemblies of the wild tomato species Solanum chilense.</title>
        <authorList>
            <person name="Stam R."/>
            <person name="Nosenko T."/>
            <person name="Hoerger A.C."/>
            <person name="Stephan W."/>
            <person name="Seidel M.A."/>
            <person name="Kuhn J.M.M."/>
            <person name="Haberer G."/>
            <person name="Tellier A."/>
        </authorList>
    </citation>
    <scope>NUCLEOTIDE SEQUENCE</scope>
    <source>
        <tissue evidence="2">Mature leaves</tissue>
    </source>
</reference>
<dbReference type="InterPro" id="IPR017451">
    <property type="entry name" value="F-box-assoc_interact_dom"/>
</dbReference>
<organism evidence="2">
    <name type="scientific">Solanum chilense</name>
    <name type="common">Tomato</name>
    <name type="synonym">Lycopersicon chilense</name>
    <dbReference type="NCBI Taxonomy" id="4083"/>
    <lineage>
        <taxon>Eukaryota</taxon>
        <taxon>Viridiplantae</taxon>
        <taxon>Streptophyta</taxon>
        <taxon>Embryophyta</taxon>
        <taxon>Tracheophyta</taxon>
        <taxon>Spermatophyta</taxon>
        <taxon>Magnoliopsida</taxon>
        <taxon>eudicotyledons</taxon>
        <taxon>Gunneridae</taxon>
        <taxon>Pentapetalae</taxon>
        <taxon>asterids</taxon>
        <taxon>lamiids</taxon>
        <taxon>Solanales</taxon>
        <taxon>Solanaceae</taxon>
        <taxon>Solanoideae</taxon>
        <taxon>Solaneae</taxon>
        <taxon>Solanum</taxon>
        <taxon>Solanum subgen. Lycopersicon</taxon>
    </lineage>
</organism>
<dbReference type="InterPro" id="IPR036047">
    <property type="entry name" value="F-box-like_dom_sf"/>
</dbReference>
<dbReference type="SUPFAM" id="SSF81383">
    <property type="entry name" value="F-box domain"/>
    <property type="match status" value="1"/>
</dbReference>
<dbReference type="NCBIfam" id="TIGR01640">
    <property type="entry name" value="F_box_assoc_1"/>
    <property type="match status" value="1"/>
</dbReference>
<dbReference type="EMBL" id="RXGB01004529">
    <property type="protein sequence ID" value="TMW89502.1"/>
    <property type="molecule type" value="Genomic_DNA"/>
</dbReference>
<protein>
    <recommendedName>
        <fullName evidence="1">F-box domain-containing protein</fullName>
    </recommendedName>
</protein>
<feature type="domain" description="F-box" evidence="1">
    <location>
        <begin position="9"/>
        <end position="54"/>
    </location>
</feature>
<dbReference type="InterPro" id="IPR001810">
    <property type="entry name" value="F-box_dom"/>
</dbReference>
<dbReference type="PROSITE" id="PS50181">
    <property type="entry name" value="FBOX"/>
    <property type="match status" value="1"/>
</dbReference>